<reference evidence="10" key="1">
    <citation type="submission" date="2016-05" db="EMBL/GenBank/DDBJ databases">
        <title>Comparative genomics of biotechnologically important yeasts.</title>
        <authorList>
            <consortium name="DOE Joint Genome Institute"/>
            <person name="Riley R."/>
            <person name="Haridas S."/>
            <person name="Wolfe K.H."/>
            <person name="Lopes M.R."/>
            <person name="Hittinger C.T."/>
            <person name="Goker M."/>
            <person name="Salamov A."/>
            <person name="Wisecaver J."/>
            <person name="Long T.M."/>
            <person name="Aerts A.L."/>
            <person name="Barry K."/>
            <person name="Choi C."/>
            <person name="Clum A."/>
            <person name="Coughlan A.Y."/>
            <person name="Deshpande S."/>
            <person name="Douglass A.P."/>
            <person name="Hanson S.J."/>
            <person name="Klenk H.-P."/>
            <person name="Labutti K."/>
            <person name="Lapidus A."/>
            <person name="Lindquist E."/>
            <person name="Lipzen A."/>
            <person name="Meier-Kolthoff J.P."/>
            <person name="Ohm R.A."/>
            <person name="Otillar R.P."/>
            <person name="Pangilinan J."/>
            <person name="Peng Y."/>
            <person name="Rokas A."/>
            <person name="Rosa C.A."/>
            <person name="Scheuner C."/>
            <person name="Sibirny A.A."/>
            <person name="Slot J.C."/>
            <person name="Stielow J.B."/>
            <person name="Sun H."/>
            <person name="Kurtzman C.P."/>
            <person name="Blackwell M."/>
            <person name="Grigoriev I.V."/>
            <person name="Jeffries T.W."/>
        </authorList>
    </citation>
    <scope>NUCLEOTIDE SEQUENCE [LARGE SCALE GENOMIC DNA]</scope>
    <source>
        <strain evidence="10">DSM 1968</strain>
    </source>
</reference>
<dbReference type="FunFam" id="3.40.50.1820:FF:000003">
    <property type="entry name" value="Dipeptidyl peptidase 4"/>
    <property type="match status" value="1"/>
</dbReference>
<accession>A0A1D2VGJ7</accession>
<dbReference type="GO" id="GO:0005886">
    <property type="term" value="C:plasma membrane"/>
    <property type="evidence" value="ECO:0007669"/>
    <property type="project" value="TreeGrafter"/>
</dbReference>
<dbReference type="GO" id="GO:0006508">
    <property type="term" value="P:proteolysis"/>
    <property type="evidence" value="ECO:0007669"/>
    <property type="project" value="UniProtKB-KW"/>
</dbReference>
<evidence type="ECO:0000313" key="9">
    <source>
        <dbReference type="EMBL" id="ODV60755.1"/>
    </source>
</evidence>
<dbReference type="GO" id="GO:0005802">
    <property type="term" value="C:trans-Golgi network"/>
    <property type="evidence" value="ECO:0007669"/>
    <property type="project" value="EnsemblFungi"/>
</dbReference>
<name>A0A1D2VGJ7_9ASCO</name>
<comment type="similarity">
    <text evidence="1">Belongs to the peptidase S9B family.</text>
</comment>
<dbReference type="Gene3D" id="2.140.10.30">
    <property type="entry name" value="Dipeptidylpeptidase IV, N-terminal domain"/>
    <property type="match status" value="1"/>
</dbReference>
<evidence type="ECO:0000256" key="1">
    <source>
        <dbReference type="ARBA" id="ARBA00006150"/>
    </source>
</evidence>
<dbReference type="GO" id="GO:0008239">
    <property type="term" value="F:dipeptidyl-peptidase activity"/>
    <property type="evidence" value="ECO:0007669"/>
    <property type="project" value="TreeGrafter"/>
</dbReference>
<dbReference type="GO" id="GO:0008236">
    <property type="term" value="F:serine-type peptidase activity"/>
    <property type="evidence" value="ECO:0007669"/>
    <property type="project" value="UniProtKB-KW"/>
</dbReference>
<dbReference type="SUPFAM" id="SSF53474">
    <property type="entry name" value="alpha/beta-Hydrolases"/>
    <property type="match status" value="1"/>
</dbReference>
<evidence type="ECO:0000256" key="3">
    <source>
        <dbReference type="ARBA" id="ARBA00022670"/>
    </source>
</evidence>
<dbReference type="PANTHER" id="PTHR11731:SF160">
    <property type="entry name" value="DIPEPTIDYL AMINOPEPTIDASE A"/>
    <property type="match status" value="1"/>
</dbReference>
<feature type="non-terminal residue" evidence="9">
    <location>
        <position position="1"/>
    </location>
</feature>
<keyword evidence="4" id="KW-0378">Hydrolase</keyword>
<keyword evidence="10" id="KW-1185">Reference proteome</keyword>
<dbReference type="RefSeq" id="XP_020047062.1">
    <property type="nucleotide sequence ID" value="XM_020189708.1"/>
</dbReference>
<dbReference type="STRING" id="1344418.A0A1D2VGJ7"/>
<dbReference type="AlphaFoldDB" id="A0A1D2VGJ7"/>
<protein>
    <submittedName>
        <fullName evidence="9">Uncharacterized protein</fullName>
    </submittedName>
</protein>
<dbReference type="InterPro" id="IPR001375">
    <property type="entry name" value="Peptidase_S9_cat"/>
</dbReference>
<dbReference type="InterPro" id="IPR002469">
    <property type="entry name" value="Peptidase_S9B_N"/>
</dbReference>
<dbReference type="InterPro" id="IPR029058">
    <property type="entry name" value="AB_hydrolase_fold"/>
</dbReference>
<feature type="domain" description="Peptidase S9 prolyl oligopeptidase catalytic" evidence="7">
    <location>
        <begin position="496"/>
        <end position="697"/>
    </location>
</feature>
<evidence type="ECO:0000256" key="4">
    <source>
        <dbReference type="ARBA" id="ARBA00022801"/>
    </source>
</evidence>
<feature type="non-terminal residue" evidence="9">
    <location>
        <position position="700"/>
    </location>
</feature>
<sequence length="700" mass="81144">KMQYKDKTYTILSFVPNLNLTKAIVSSNKESQYRHSYFAYFFIYDFITKEIEPLKLSENDGKEEMLKLSYANWSPLGNYIYYIYNNNIYLKDISNNKDLQVTNDGSENVFNGKPDWVYEEEVLATDNAIYWSPNDENFIFLKTDETDVPVFQLEYYVQDNQDVYPKIVDLKYPKPGFSNPIVSLINYNIKSNKAVEIDHSDNNLGEDFILYDCKWIDNKNAIIKETDRESNQLNIRNFKILGKEEDDIYTYSNEIIRKVNAVEEFGGWIEETSDLLVIPPNHEQDRKHYGYVDVIVDENGFRQLAYFDQISNEKPKKILTNGNYDIIGGGLAFNYEKNKIYFLSAKKSSITRHLYTISLNGDDLQAITNDKVDEWNDVKLSPNGNYLLLSNRGPSVPTQKLFNINEDFDLEKGNNLATSDTTIKYLKKFQVPKHTFLEFEVDEGVKCHVKEILPTSYFDNEKNKQNNKTYPLLVNVYGGPGSQTVDVLFNIGFEDAVSSSLDAIVLQIEPRGTGGNGWKYKSFAKNQIGYWEPRDIVNIVEQYIKSHEGLVNTERTAIWGWSYGGFTTLKTLEYDAGKTIKYGMSVAPVTNWLFYDSIYTERYMDLPKNNEKGYREISVISELENFKSVKRFLIMHGTADDNVHFQNSLDLIDRFNLKTVENFDLKYFPDSNHGIFHHGANKIVYDKLFKWLSDAFAGDF</sequence>
<feature type="domain" description="Dipeptidylpeptidase IV N-terminal" evidence="8">
    <location>
        <begin position="20"/>
        <end position="398"/>
    </location>
</feature>
<dbReference type="FunCoup" id="A0A1D2VGJ7">
    <property type="interactions" value="309"/>
</dbReference>
<evidence type="ECO:0000313" key="10">
    <source>
        <dbReference type="Proteomes" id="UP000095038"/>
    </source>
</evidence>
<dbReference type="Pfam" id="PF00930">
    <property type="entry name" value="DPPIV_N"/>
    <property type="match status" value="1"/>
</dbReference>
<evidence type="ECO:0000256" key="6">
    <source>
        <dbReference type="ARBA" id="ARBA00023180"/>
    </source>
</evidence>
<evidence type="ECO:0000259" key="8">
    <source>
        <dbReference type="Pfam" id="PF00930"/>
    </source>
</evidence>
<dbReference type="PANTHER" id="PTHR11731">
    <property type="entry name" value="PROTEASE FAMILY S9B,C DIPEPTIDYL-PEPTIDASE IV-RELATED"/>
    <property type="match status" value="1"/>
</dbReference>
<keyword evidence="3" id="KW-0645">Protease</keyword>
<dbReference type="GO" id="GO:0007323">
    <property type="term" value="P:peptide pheromone maturation"/>
    <property type="evidence" value="ECO:0007669"/>
    <property type="project" value="EnsemblFungi"/>
</dbReference>
<keyword evidence="5" id="KW-0720">Serine protease</keyword>
<dbReference type="SUPFAM" id="SSF82171">
    <property type="entry name" value="DPP6 N-terminal domain-like"/>
    <property type="match status" value="1"/>
</dbReference>
<keyword evidence="6" id="KW-0325">Glycoprotein</keyword>
<evidence type="ECO:0000259" key="7">
    <source>
        <dbReference type="Pfam" id="PF00326"/>
    </source>
</evidence>
<evidence type="ECO:0000256" key="2">
    <source>
        <dbReference type="ARBA" id="ARBA00022438"/>
    </source>
</evidence>
<dbReference type="OrthoDB" id="16520at2759"/>
<gene>
    <name evidence="9" type="ORF">ASCRUDRAFT_21804</name>
</gene>
<dbReference type="InParanoid" id="A0A1D2VGJ7"/>
<keyword evidence="2" id="KW-0031">Aminopeptidase</keyword>
<evidence type="ECO:0000256" key="5">
    <source>
        <dbReference type="ARBA" id="ARBA00022825"/>
    </source>
</evidence>
<dbReference type="GO" id="GO:0004177">
    <property type="term" value="F:aminopeptidase activity"/>
    <property type="evidence" value="ECO:0007669"/>
    <property type="project" value="UniProtKB-KW"/>
</dbReference>
<proteinExistence type="inferred from homology"/>
<dbReference type="InterPro" id="IPR050278">
    <property type="entry name" value="Serine_Prot_S9B/DPPIV"/>
</dbReference>
<dbReference type="GeneID" id="30963344"/>
<dbReference type="Gene3D" id="3.40.50.1820">
    <property type="entry name" value="alpha/beta hydrolase"/>
    <property type="match status" value="1"/>
</dbReference>
<dbReference type="EMBL" id="KV454481">
    <property type="protein sequence ID" value="ODV60755.1"/>
    <property type="molecule type" value="Genomic_DNA"/>
</dbReference>
<organism evidence="9 10">
    <name type="scientific">Ascoidea rubescens DSM 1968</name>
    <dbReference type="NCBI Taxonomy" id="1344418"/>
    <lineage>
        <taxon>Eukaryota</taxon>
        <taxon>Fungi</taxon>
        <taxon>Dikarya</taxon>
        <taxon>Ascomycota</taxon>
        <taxon>Saccharomycotina</taxon>
        <taxon>Saccharomycetes</taxon>
        <taxon>Ascoideaceae</taxon>
        <taxon>Ascoidea</taxon>
    </lineage>
</organism>
<dbReference type="Proteomes" id="UP000095038">
    <property type="component" value="Unassembled WGS sequence"/>
</dbReference>
<dbReference type="Pfam" id="PF00326">
    <property type="entry name" value="Peptidase_S9"/>
    <property type="match status" value="1"/>
</dbReference>